<proteinExistence type="predicted"/>
<dbReference type="AlphaFoldDB" id="A0A101RMF5"/>
<evidence type="ECO:0000313" key="1">
    <source>
        <dbReference type="EMBL" id="KUN58234.1"/>
    </source>
</evidence>
<comment type="caution">
    <text evidence="1">The sequence shown here is derived from an EMBL/GenBank/DDBJ whole genome shotgun (WGS) entry which is preliminary data.</text>
</comment>
<accession>A0A101RMF5</accession>
<dbReference type="Proteomes" id="UP000053669">
    <property type="component" value="Unassembled WGS sequence"/>
</dbReference>
<evidence type="ECO:0000313" key="2">
    <source>
        <dbReference type="Proteomes" id="UP000053669"/>
    </source>
</evidence>
<sequence>MGQVNLTRTCIRPEDLPCVFVRLAQHGLDQSLLLPWQRSDYTLSSGLSMLWCGGALGEGGNQLGLVLIGQRLSPFSDICRYSGGEGAPLSVGCAASLEGDSLVIRQGTSCVK</sequence>
<protein>
    <submittedName>
        <fullName evidence="1">Uncharacterized protein</fullName>
    </submittedName>
</protein>
<dbReference type="EMBL" id="LMWU01000062">
    <property type="protein sequence ID" value="KUN58234.1"/>
    <property type="molecule type" value="Genomic_DNA"/>
</dbReference>
<gene>
    <name evidence="1" type="ORF">AQJ46_43265</name>
</gene>
<reference evidence="1 2" key="1">
    <citation type="submission" date="2015-10" db="EMBL/GenBank/DDBJ databases">
        <title>Draft genome sequence of Streptomyces canus DSM 40017, type strain for the species Streptomyces canus.</title>
        <authorList>
            <person name="Ruckert C."/>
            <person name="Winkler A."/>
            <person name="Kalinowski J."/>
            <person name="Kampfer P."/>
            <person name="Glaeser S."/>
        </authorList>
    </citation>
    <scope>NUCLEOTIDE SEQUENCE [LARGE SCALE GENOMIC DNA]</scope>
    <source>
        <strain evidence="1 2">DSM 40017</strain>
    </source>
</reference>
<organism evidence="1 2">
    <name type="scientific">Streptomyces canus</name>
    <dbReference type="NCBI Taxonomy" id="58343"/>
    <lineage>
        <taxon>Bacteria</taxon>
        <taxon>Bacillati</taxon>
        <taxon>Actinomycetota</taxon>
        <taxon>Actinomycetes</taxon>
        <taxon>Kitasatosporales</taxon>
        <taxon>Streptomycetaceae</taxon>
        <taxon>Streptomyces</taxon>
        <taxon>Streptomyces aurantiacus group</taxon>
    </lineage>
</organism>
<name>A0A101RMF5_9ACTN</name>